<dbReference type="SUPFAM" id="SSF53098">
    <property type="entry name" value="Ribonuclease H-like"/>
    <property type="match status" value="1"/>
</dbReference>
<dbReference type="InterPro" id="IPR057670">
    <property type="entry name" value="SH3_retrovirus"/>
</dbReference>
<dbReference type="PANTHER" id="PTHR11439:SF511">
    <property type="match status" value="1"/>
</dbReference>
<dbReference type="InterPro" id="IPR025724">
    <property type="entry name" value="GAG-pre-integrase_dom"/>
</dbReference>
<keyword evidence="1" id="KW-0378">Hydrolase</keyword>
<dbReference type="GO" id="GO:0003676">
    <property type="term" value="F:nucleic acid binding"/>
    <property type="evidence" value="ECO:0007669"/>
    <property type="project" value="InterPro"/>
</dbReference>
<evidence type="ECO:0000256" key="1">
    <source>
        <dbReference type="ARBA" id="ARBA00022750"/>
    </source>
</evidence>
<dbReference type="Pfam" id="PF00665">
    <property type="entry name" value="rve"/>
    <property type="match status" value="1"/>
</dbReference>
<dbReference type="AlphaFoldDB" id="A0AAV6KI36"/>
<reference evidence="4" key="1">
    <citation type="submission" date="2020-08" db="EMBL/GenBank/DDBJ databases">
        <title>Plant Genome Project.</title>
        <authorList>
            <person name="Zhang R.-G."/>
        </authorList>
    </citation>
    <scope>NUCLEOTIDE SEQUENCE</scope>
    <source>
        <strain evidence="4">WSP0</strain>
        <tissue evidence="4">Leaf</tissue>
    </source>
</reference>
<feature type="compositionally biased region" description="Polar residues" evidence="2">
    <location>
        <begin position="610"/>
        <end position="638"/>
    </location>
</feature>
<proteinExistence type="predicted"/>
<dbReference type="InterPro" id="IPR013103">
    <property type="entry name" value="RVT_2"/>
</dbReference>
<evidence type="ECO:0000256" key="2">
    <source>
        <dbReference type="SAM" id="MobiDB-lite"/>
    </source>
</evidence>
<evidence type="ECO:0000313" key="5">
    <source>
        <dbReference type="Proteomes" id="UP000823749"/>
    </source>
</evidence>
<dbReference type="InterPro" id="IPR054722">
    <property type="entry name" value="PolX-like_BBD"/>
</dbReference>
<dbReference type="CDD" id="cd09272">
    <property type="entry name" value="RNase_HI_RT_Ty1"/>
    <property type="match status" value="1"/>
</dbReference>
<sequence>MLLMEPLPSVNKAYSLLLQEEKHREALIPTMESMNSIAAIANHQSSNSGPQISLTNPTAAAANYKGHSNAPHPNGGQKFHKKIRPRCSYCDQIGHSREKCYKLHGYPARPTIPSQAHNVEVPHSLPMQPIVSPSHPQFTPEQYQQILSIIGNSQPSAHLAGKPSTSLWIIDTGATDHMACSLSLFNDYHLSFALNPVRLPNGSTTPVTNVGTVHLTSNLILHNVLCVPTFSHNLISVSKLTASLNCDVIFFSSHCVFQDRRTGTMIGWGKAHGGLYIFEQDDEHFPFTSSVQKPSFDIWHWRLGHPSAARLRILSRLQSAISYQDCLCSICPLSKQTRLPFPSSYIKSVAPFDLIHCDLWGGYHTPSLIGAHYFLSVVDDFSRCTWVFLMRAKSEAKRFLCDFIVMVRTQFNKTVKFIRSDNGSEFIFNEVQKFLQENGILHQRSCVGTPQQNGVVERKNRHLLEVARSLRFQANLPLKFWGDCVLTATYLINRIPTPVLSGKSPYEVLFGTMPKYSHLRVFGCLCFAHNIHYSHKFDARARKCIFIGYPFGQKGYRLYDLENGKTFTSRDVTFHETVFPFYNQSATSESHPVIPVPILETVDSPVPSIASPNSNGSPMLTNQSPETNISPQNDTAPPIRQSTRVRQVPAYLHDYECSTAMLPPPPRKSSAQVSPGFPIPLSNYLNYSKFSIAHMSFIAALSLEKEPTSFTMAMKHAHWRDAMATEIKALEDNDTWVLTNLPPGKTPIGCKWVFKIKRHSDGTIERYKARLVAKGYTQQEGLDYHDTFSPVAKLTTLRCLLAIAAIKHWSLHQLDVHNAFLHGDLNEEIFMSLPPGFHRKGETQVCRLNKSLYGLKQASRQWFAKISSALLEAGYSQSKADYSLFMNKKGDHCTFVLVYVDDILIAGNDDQAISCLKAFLHQRFRIKDLGQLKYFLGIEIARSKSGIFLNQRKYLLDILADAGYLGSRGCEFPMEQQLKLDHSGVLLDNPSRYRRLVGRLLYLTITRPDIVYAVNNLSQFMHEPRQPHMDAALRLLRYLKTTPGEGILLSSSSSLQLTCYSDSDWASCPMTRRSTTGFITFLGHSPISWKTKKQVTVSRSSAEAEYRSMATATCEITWLKYLLTDLGVPHHQPVALHCDNQAAMHIAANPVFHERTKHIELDCHLVREKILQGLISTVHVPSKEQCADIFTKALGRDQFSFLKSKLGMINPHAPT</sequence>
<dbReference type="Proteomes" id="UP000823749">
    <property type="component" value="Chromosome 4"/>
</dbReference>
<feature type="region of interest" description="Disordered" evidence="2">
    <location>
        <begin position="609"/>
        <end position="638"/>
    </location>
</feature>
<protein>
    <recommendedName>
        <fullName evidence="3">Integrase catalytic domain-containing protein</fullName>
    </recommendedName>
</protein>
<dbReference type="InterPro" id="IPR012337">
    <property type="entry name" value="RNaseH-like_sf"/>
</dbReference>
<dbReference type="Gene3D" id="3.30.420.10">
    <property type="entry name" value="Ribonuclease H-like superfamily/Ribonuclease H"/>
    <property type="match status" value="1"/>
</dbReference>
<dbReference type="InterPro" id="IPR036397">
    <property type="entry name" value="RNaseH_sf"/>
</dbReference>
<dbReference type="PANTHER" id="PTHR11439">
    <property type="entry name" value="GAG-POL-RELATED RETROTRANSPOSON"/>
    <property type="match status" value="1"/>
</dbReference>
<dbReference type="Pfam" id="PF13976">
    <property type="entry name" value="gag_pre-integrs"/>
    <property type="match status" value="1"/>
</dbReference>
<evidence type="ECO:0000259" key="3">
    <source>
        <dbReference type="PROSITE" id="PS50994"/>
    </source>
</evidence>
<dbReference type="InterPro" id="IPR043502">
    <property type="entry name" value="DNA/RNA_pol_sf"/>
</dbReference>
<dbReference type="Pfam" id="PF07727">
    <property type="entry name" value="RVT_2"/>
    <property type="match status" value="1"/>
</dbReference>
<comment type="caution">
    <text evidence="4">The sequence shown here is derived from an EMBL/GenBank/DDBJ whole genome shotgun (WGS) entry which is preliminary data.</text>
</comment>
<keyword evidence="5" id="KW-1185">Reference proteome</keyword>
<dbReference type="GO" id="GO:0004190">
    <property type="term" value="F:aspartic-type endopeptidase activity"/>
    <property type="evidence" value="ECO:0007669"/>
    <property type="project" value="UniProtKB-KW"/>
</dbReference>
<organism evidence="4 5">
    <name type="scientific">Rhododendron griersonianum</name>
    <dbReference type="NCBI Taxonomy" id="479676"/>
    <lineage>
        <taxon>Eukaryota</taxon>
        <taxon>Viridiplantae</taxon>
        <taxon>Streptophyta</taxon>
        <taxon>Embryophyta</taxon>
        <taxon>Tracheophyta</taxon>
        <taxon>Spermatophyta</taxon>
        <taxon>Magnoliopsida</taxon>
        <taxon>eudicotyledons</taxon>
        <taxon>Gunneridae</taxon>
        <taxon>Pentapetalae</taxon>
        <taxon>asterids</taxon>
        <taxon>Ericales</taxon>
        <taxon>Ericaceae</taxon>
        <taxon>Ericoideae</taxon>
        <taxon>Rhodoreae</taxon>
        <taxon>Rhododendron</taxon>
    </lineage>
</organism>
<dbReference type="Pfam" id="PF25597">
    <property type="entry name" value="SH3_retrovirus"/>
    <property type="match status" value="1"/>
</dbReference>
<dbReference type="SUPFAM" id="SSF56672">
    <property type="entry name" value="DNA/RNA polymerases"/>
    <property type="match status" value="1"/>
</dbReference>
<feature type="domain" description="Integrase catalytic" evidence="3">
    <location>
        <begin position="347"/>
        <end position="513"/>
    </location>
</feature>
<dbReference type="PROSITE" id="PS50994">
    <property type="entry name" value="INTEGRASE"/>
    <property type="match status" value="1"/>
</dbReference>
<name>A0AAV6KI36_9ERIC</name>
<dbReference type="EMBL" id="JACTNZ010000004">
    <property type="protein sequence ID" value="KAG5551960.1"/>
    <property type="molecule type" value="Genomic_DNA"/>
</dbReference>
<gene>
    <name evidence="4" type="ORF">RHGRI_010151</name>
</gene>
<accession>A0AAV6KI36</accession>
<keyword evidence="1" id="KW-0064">Aspartyl protease</keyword>
<evidence type="ECO:0000313" key="4">
    <source>
        <dbReference type="EMBL" id="KAG5551960.1"/>
    </source>
</evidence>
<keyword evidence="1" id="KW-0645">Protease</keyword>
<dbReference type="InterPro" id="IPR001584">
    <property type="entry name" value="Integrase_cat-core"/>
</dbReference>
<dbReference type="Pfam" id="PF22936">
    <property type="entry name" value="Pol_BBD"/>
    <property type="match status" value="1"/>
</dbReference>
<dbReference type="GO" id="GO:0015074">
    <property type="term" value="P:DNA integration"/>
    <property type="evidence" value="ECO:0007669"/>
    <property type="project" value="InterPro"/>
</dbReference>